<comment type="caution">
    <text evidence="3">The sequence shown here is derived from an EMBL/GenBank/DDBJ whole genome shotgun (WGS) entry which is preliminary data.</text>
</comment>
<dbReference type="InterPro" id="IPR055568">
    <property type="entry name" value="DUF7144"/>
</dbReference>
<evidence type="ECO:0000313" key="3">
    <source>
        <dbReference type="EMBL" id="MBP2364585.1"/>
    </source>
</evidence>
<keyword evidence="4" id="KW-1185">Reference proteome</keyword>
<protein>
    <submittedName>
        <fullName evidence="3">Vacuolar-type H+-ATPase subunit I/STV1</fullName>
    </submittedName>
</protein>
<dbReference type="Pfam" id="PF23636">
    <property type="entry name" value="DUF7144"/>
    <property type="match status" value="1"/>
</dbReference>
<name>A0ABS4VL10_9PSEU</name>
<sequence length="150" mass="15954">MSQPQYSASVENQVAPTVRPQGAPPASWTTGLASFAGVMMIIAGIFGAIEGIVALFRNEVFVVGAEYAFAFDLTAWGWIHLLVGILVAAAGAAVRAGRAWGRAVGITLAALSMFANFLFIPYYPMWSLLIIVLNVFVIAALCLYRDPADA</sequence>
<keyword evidence="1" id="KW-0472">Membrane</keyword>
<proteinExistence type="predicted"/>
<evidence type="ECO:0000259" key="2">
    <source>
        <dbReference type="Pfam" id="PF23636"/>
    </source>
</evidence>
<reference evidence="3 4" key="1">
    <citation type="submission" date="2021-03" db="EMBL/GenBank/DDBJ databases">
        <title>Sequencing the genomes of 1000 actinobacteria strains.</title>
        <authorList>
            <person name="Klenk H.-P."/>
        </authorList>
    </citation>
    <scope>NUCLEOTIDE SEQUENCE [LARGE SCALE GENOMIC DNA]</scope>
    <source>
        <strain evidence="3 4">DSM 45256</strain>
    </source>
</reference>
<feature type="domain" description="DUF7144" evidence="2">
    <location>
        <begin position="34"/>
        <end position="145"/>
    </location>
</feature>
<accession>A0ABS4VL10</accession>
<organism evidence="3 4">
    <name type="scientific">Pseudonocardia parietis</name>
    <dbReference type="NCBI Taxonomy" id="570936"/>
    <lineage>
        <taxon>Bacteria</taxon>
        <taxon>Bacillati</taxon>
        <taxon>Actinomycetota</taxon>
        <taxon>Actinomycetes</taxon>
        <taxon>Pseudonocardiales</taxon>
        <taxon>Pseudonocardiaceae</taxon>
        <taxon>Pseudonocardia</taxon>
    </lineage>
</organism>
<feature type="transmembrane region" description="Helical" evidence="1">
    <location>
        <begin position="76"/>
        <end position="96"/>
    </location>
</feature>
<dbReference type="RefSeq" id="WP_245350609.1">
    <property type="nucleotide sequence ID" value="NZ_JAGINU010000001.1"/>
</dbReference>
<keyword evidence="1" id="KW-0812">Transmembrane</keyword>
<evidence type="ECO:0000313" key="4">
    <source>
        <dbReference type="Proteomes" id="UP001519295"/>
    </source>
</evidence>
<evidence type="ECO:0000256" key="1">
    <source>
        <dbReference type="SAM" id="Phobius"/>
    </source>
</evidence>
<gene>
    <name evidence="3" type="ORF">JOF36_000281</name>
</gene>
<dbReference type="EMBL" id="JAGINU010000001">
    <property type="protein sequence ID" value="MBP2364585.1"/>
    <property type="molecule type" value="Genomic_DNA"/>
</dbReference>
<dbReference type="Proteomes" id="UP001519295">
    <property type="component" value="Unassembled WGS sequence"/>
</dbReference>
<keyword evidence="1" id="KW-1133">Transmembrane helix</keyword>
<feature type="transmembrane region" description="Helical" evidence="1">
    <location>
        <begin position="103"/>
        <end position="120"/>
    </location>
</feature>
<feature type="transmembrane region" description="Helical" evidence="1">
    <location>
        <begin position="32"/>
        <end position="56"/>
    </location>
</feature>
<feature type="transmembrane region" description="Helical" evidence="1">
    <location>
        <begin position="126"/>
        <end position="144"/>
    </location>
</feature>